<name>A0A8C8TKP6_PERMB</name>
<evidence type="ECO:0000256" key="1">
    <source>
        <dbReference type="ARBA" id="ARBA00006834"/>
    </source>
</evidence>
<dbReference type="AlphaFoldDB" id="A0A8C8TKP6"/>
<feature type="compositionally biased region" description="Basic and acidic residues" evidence="4">
    <location>
        <begin position="1"/>
        <end position="12"/>
    </location>
</feature>
<feature type="compositionally biased region" description="Pro residues" evidence="4">
    <location>
        <begin position="214"/>
        <end position="223"/>
    </location>
</feature>
<sequence length="240" mass="26398">MQRPSVIREHHGPLSAVSASKKEQGTRLKRHLDRGLIRNMSAAPKFYKNGKQVAVEAENRNGKEFTVHRSEARPHKRLQEGKFQGTLMRSQPREHSVLSYTPVTLEQQPVISFSREPRGPSARPQRFSSVILQPRATPGPLLLQPQVPDATKQDTVAAALEWQRKLEAAEALLALKNSSQVPPDSASLQQRASMPGSCLLDGTWGPAGDRGLQPPSPYLPPRPASSVALTGHLECMSFLT</sequence>
<reference evidence="6 7" key="1">
    <citation type="submission" date="2018-10" db="EMBL/GenBank/DDBJ databases">
        <title>Improved assembly of the deer mouse Peromyscus maniculatus genome.</title>
        <authorList>
            <person name="Lassance J.-M."/>
            <person name="Hoekstra H.E."/>
        </authorList>
    </citation>
    <scope>NUCLEOTIDE SEQUENCE [LARGE SCALE GENOMIC DNA]</scope>
</reference>
<dbReference type="GeneTree" id="ENSGT00940000163063"/>
<proteinExistence type="inferred from homology"/>
<evidence type="ECO:0000256" key="3">
    <source>
        <dbReference type="ARBA" id="ARBA00023163"/>
    </source>
</evidence>
<dbReference type="Proteomes" id="UP000694547">
    <property type="component" value="Chromosome X"/>
</dbReference>
<feature type="domain" description="Doublesex- and mab-3-related transcription factor C1/C2 C-terminal" evidence="5">
    <location>
        <begin position="114"/>
        <end position="239"/>
    </location>
</feature>
<comment type="similarity">
    <text evidence="1">Belongs to the DMRT family.</text>
</comment>
<evidence type="ECO:0000259" key="5">
    <source>
        <dbReference type="Pfam" id="PF15791"/>
    </source>
</evidence>
<evidence type="ECO:0000313" key="6">
    <source>
        <dbReference type="Ensembl" id="ENSPEMP00000013350.1"/>
    </source>
</evidence>
<dbReference type="Ensembl" id="ENSPEMT00000017584.2">
    <property type="protein sequence ID" value="ENSPEMP00000013350.1"/>
    <property type="gene ID" value="ENSPEMG00000013412.2"/>
</dbReference>
<dbReference type="Pfam" id="PF15791">
    <property type="entry name" value="DMRT-like"/>
    <property type="match status" value="1"/>
</dbReference>
<accession>A0A8C8TKP6</accession>
<keyword evidence="2" id="KW-0805">Transcription regulation</keyword>
<feature type="region of interest" description="Disordered" evidence="4">
    <location>
        <begin position="197"/>
        <end position="223"/>
    </location>
</feature>
<keyword evidence="7" id="KW-1185">Reference proteome</keyword>
<keyword evidence="3" id="KW-0804">Transcription</keyword>
<dbReference type="InterPro" id="IPR031577">
    <property type="entry name" value="DMRT-C1/C2_C"/>
</dbReference>
<evidence type="ECO:0000313" key="7">
    <source>
        <dbReference type="Proteomes" id="UP000694547"/>
    </source>
</evidence>
<reference evidence="6" key="2">
    <citation type="submission" date="2025-08" db="UniProtKB">
        <authorList>
            <consortium name="Ensembl"/>
        </authorList>
    </citation>
    <scope>IDENTIFICATION</scope>
</reference>
<protein>
    <submittedName>
        <fullName evidence="6">DMRT-like family C1b</fullName>
    </submittedName>
</protein>
<organism evidence="6 7">
    <name type="scientific">Peromyscus maniculatus bairdii</name>
    <name type="common">Prairie deer mouse</name>
    <dbReference type="NCBI Taxonomy" id="230844"/>
    <lineage>
        <taxon>Eukaryota</taxon>
        <taxon>Metazoa</taxon>
        <taxon>Chordata</taxon>
        <taxon>Craniata</taxon>
        <taxon>Vertebrata</taxon>
        <taxon>Euteleostomi</taxon>
        <taxon>Mammalia</taxon>
        <taxon>Eutheria</taxon>
        <taxon>Euarchontoglires</taxon>
        <taxon>Glires</taxon>
        <taxon>Rodentia</taxon>
        <taxon>Myomorpha</taxon>
        <taxon>Muroidea</taxon>
        <taxon>Cricetidae</taxon>
        <taxon>Neotominae</taxon>
        <taxon>Peromyscus</taxon>
    </lineage>
</organism>
<reference evidence="6" key="3">
    <citation type="submission" date="2025-09" db="UniProtKB">
        <authorList>
            <consortium name="Ensembl"/>
        </authorList>
    </citation>
    <scope>IDENTIFICATION</scope>
</reference>
<evidence type="ECO:0000256" key="2">
    <source>
        <dbReference type="ARBA" id="ARBA00023015"/>
    </source>
</evidence>
<feature type="region of interest" description="Disordered" evidence="4">
    <location>
        <begin position="1"/>
        <end position="27"/>
    </location>
</feature>
<evidence type="ECO:0000256" key="4">
    <source>
        <dbReference type="SAM" id="MobiDB-lite"/>
    </source>
</evidence>